<dbReference type="FunFam" id="3.80.10.10:FF:000041">
    <property type="entry name" value="LRR receptor-like serine/threonine-protein kinase ERECTA"/>
    <property type="match status" value="1"/>
</dbReference>
<accession>A0A0F9GBL1</accession>
<dbReference type="Gene3D" id="3.80.10.10">
    <property type="entry name" value="Ribonuclease Inhibitor"/>
    <property type="match status" value="1"/>
</dbReference>
<dbReference type="SMART" id="SM00369">
    <property type="entry name" value="LRR_TYP"/>
    <property type="match status" value="4"/>
</dbReference>
<dbReference type="PRINTS" id="PR00019">
    <property type="entry name" value="LEURICHRPT"/>
</dbReference>
<dbReference type="InterPro" id="IPR001611">
    <property type="entry name" value="Leu-rich_rpt"/>
</dbReference>
<protein>
    <recommendedName>
        <fullName evidence="3">Disease resistance R13L4/SHOC-2-like LRR domain-containing protein</fullName>
    </recommendedName>
</protein>
<dbReference type="InterPro" id="IPR003591">
    <property type="entry name" value="Leu-rich_rpt_typical-subtyp"/>
</dbReference>
<dbReference type="SUPFAM" id="SSF52058">
    <property type="entry name" value="L domain-like"/>
    <property type="match status" value="1"/>
</dbReference>
<feature type="non-terminal residue" evidence="4">
    <location>
        <position position="1"/>
    </location>
</feature>
<dbReference type="InterPro" id="IPR050216">
    <property type="entry name" value="LRR_domain-containing"/>
</dbReference>
<gene>
    <name evidence="4" type="ORF">LCGC14_2203810</name>
</gene>
<dbReference type="EMBL" id="LAZR01029099">
    <property type="protein sequence ID" value="KKL60587.1"/>
    <property type="molecule type" value="Genomic_DNA"/>
</dbReference>
<evidence type="ECO:0000256" key="2">
    <source>
        <dbReference type="ARBA" id="ARBA00022737"/>
    </source>
</evidence>
<dbReference type="GO" id="GO:0005737">
    <property type="term" value="C:cytoplasm"/>
    <property type="evidence" value="ECO:0007669"/>
    <property type="project" value="TreeGrafter"/>
</dbReference>
<organism evidence="4">
    <name type="scientific">marine sediment metagenome</name>
    <dbReference type="NCBI Taxonomy" id="412755"/>
    <lineage>
        <taxon>unclassified sequences</taxon>
        <taxon>metagenomes</taxon>
        <taxon>ecological metagenomes</taxon>
    </lineage>
</organism>
<evidence type="ECO:0000313" key="4">
    <source>
        <dbReference type="EMBL" id="KKL60587.1"/>
    </source>
</evidence>
<dbReference type="InterPro" id="IPR055414">
    <property type="entry name" value="LRR_R13L4/SHOC2-like"/>
</dbReference>
<dbReference type="Pfam" id="PF12799">
    <property type="entry name" value="LRR_4"/>
    <property type="match status" value="1"/>
</dbReference>
<feature type="domain" description="Disease resistance R13L4/SHOC-2-like LRR" evidence="3">
    <location>
        <begin position="161"/>
        <end position="213"/>
    </location>
</feature>
<dbReference type="PANTHER" id="PTHR48051:SF1">
    <property type="entry name" value="RAS SUPPRESSOR PROTEIN 1"/>
    <property type="match status" value="1"/>
</dbReference>
<evidence type="ECO:0000259" key="3">
    <source>
        <dbReference type="Pfam" id="PF23598"/>
    </source>
</evidence>
<keyword evidence="1" id="KW-0433">Leucine-rich repeat</keyword>
<comment type="caution">
    <text evidence="4">The sequence shown here is derived from an EMBL/GenBank/DDBJ whole genome shotgun (WGS) entry which is preliminary data.</text>
</comment>
<name>A0A0F9GBL1_9ZZZZ</name>
<dbReference type="InterPro" id="IPR025875">
    <property type="entry name" value="Leu-rich_rpt_4"/>
</dbReference>
<evidence type="ECO:0000256" key="1">
    <source>
        <dbReference type="ARBA" id="ARBA00022614"/>
    </source>
</evidence>
<dbReference type="PROSITE" id="PS51450">
    <property type="entry name" value="LRR"/>
    <property type="match status" value="3"/>
</dbReference>
<sequence>VSNRSLARYRYIHNYVKRYLKIKDPITFENTQATLTRIHVANQIRDTLIVWENIYDQLTDRAVVRRPNFDELKQSTNKNAIKDAFATWIEQNKSNITGTSLWLVGKQLYYLPKALFKLTQLQELDLRENNLTTLPGEIGNLTQLQSLSLWDNNLTSLPPGIGNLTQLRHLDLTNNNLTSLPGEIGNLTNLHYLNLWNNNLTSLPPEIGNLIHLDSMNRFINASSVFLNRFLLNTIIPLPALKNIPTNLKKVVTVTVMLAMIHLCSDRMFLP</sequence>
<dbReference type="InterPro" id="IPR032675">
    <property type="entry name" value="LRR_dom_sf"/>
</dbReference>
<reference evidence="4" key="1">
    <citation type="journal article" date="2015" name="Nature">
        <title>Complex archaea that bridge the gap between prokaryotes and eukaryotes.</title>
        <authorList>
            <person name="Spang A."/>
            <person name="Saw J.H."/>
            <person name="Jorgensen S.L."/>
            <person name="Zaremba-Niedzwiedzka K."/>
            <person name="Martijn J."/>
            <person name="Lind A.E."/>
            <person name="van Eijk R."/>
            <person name="Schleper C."/>
            <person name="Guy L."/>
            <person name="Ettema T.J."/>
        </authorList>
    </citation>
    <scope>NUCLEOTIDE SEQUENCE</scope>
</reference>
<dbReference type="Pfam" id="PF23598">
    <property type="entry name" value="LRR_14"/>
    <property type="match status" value="1"/>
</dbReference>
<dbReference type="AlphaFoldDB" id="A0A0F9GBL1"/>
<proteinExistence type="predicted"/>
<dbReference type="PANTHER" id="PTHR48051">
    <property type="match status" value="1"/>
</dbReference>
<keyword evidence="2" id="KW-0677">Repeat</keyword>